<dbReference type="InterPro" id="IPR044925">
    <property type="entry name" value="His-Me_finger_sf"/>
</dbReference>
<comment type="caution">
    <text evidence="2">The sequence shown here is derived from an EMBL/GenBank/DDBJ whole genome shotgun (WGS) entry which is preliminary data.</text>
</comment>
<dbReference type="Gene3D" id="3.90.75.10">
    <property type="entry name" value="Homing Intron 3 (I-ppo) Encoded Endonuclease, Chain A"/>
    <property type="match status" value="1"/>
</dbReference>
<protein>
    <submittedName>
        <fullName evidence="2">HNH endonuclease signature motif containing protein</fullName>
        <ecNumber evidence="2">3.1.-.-</ecNumber>
    </submittedName>
</protein>
<sequence length="193" mass="21631">MDSTHDASANFRTPDRWNSVVVPERVAQRALTNVDKQPNGCWISRYSVSTHGYAQIGWSLPKEERRTAARNAMVLAHRAAWTAIHGQVPLGMTIDHICKERRCVNPDHLRLLPNFENARRTNGHDWPMGVCANGHPNTQLRPVSATAKAGGRRGGLGCADCYRLYHLRHNWRRRNPGAPLPDHLLLAIEKVAG</sequence>
<organism evidence="2 3">
    <name type="scientific">Leifsonia williamsii</name>
    <dbReference type="NCBI Taxonomy" id="3035919"/>
    <lineage>
        <taxon>Bacteria</taxon>
        <taxon>Bacillati</taxon>
        <taxon>Actinomycetota</taxon>
        <taxon>Actinomycetes</taxon>
        <taxon>Micrococcales</taxon>
        <taxon>Microbacteriaceae</taxon>
        <taxon>Leifsonia</taxon>
    </lineage>
</organism>
<dbReference type="EC" id="3.1.-.-" evidence="2"/>
<evidence type="ECO:0000259" key="1">
    <source>
        <dbReference type="Pfam" id="PF13392"/>
    </source>
</evidence>
<name>A0ABT8KHF1_9MICO</name>
<dbReference type="GO" id="GO:0016787">
    <property type="term" value="F:hydrolase activity"/>
    <property type="evidence" value="ECO:0007669"/>
    <property type="project" value="UniProtKB-KW"/>
</dbReference>
<dbReference type="InterPro" id="IPR003615">
    <property type="entry name" value="HNH_nuc"/>
</dbReference>
<dbReference type="InterPro" id="IPR044930">
    <property type="entry name" value="Homing_endonuclease_His-Me"/>
</dbReference>
<evidence type="ECO:0000313" key="2">
    <source>
        <dbReference type="EMBL" id="MDN4616432.1"/>
    </source>
</evidence>
<keyword evidence="2" id="KW-0378">Hydrolase</keyword>
<dbReference type="RefSeq" id="WP_301209611.1">
    <property type="nucleotide sequence ID" value="NZ_JAROCF010000002.1"/>
</dbReference>
<gene>
    <name evidence="2" type="ORF">P5G50_18445</name>
</gene>
<feature type="domain" description="HNH nuclease" evidence="1">
    <location>
        <begin position="75"/>
        <end position="119"/>
    </location>
</feature>
<keyword evidence="2" id="KW-0540">Nuclease</keyword>
<dbReference type="Pfam" id="PF13392">
    <property type="entry name" value="HNH_3"/>
    <property type="match status" value="1"/>
</dbReference>
<reference evidence="2" key="1">
    <citation type="submission" date="2023-06" db="EMBL/GenBank/DDBJ databases">
        <title>MT1 and MT2 Draft Genomes of Novel Species.</title>
        <authorList>
            <person name="Venkateswaran K."/>
        </authorList>
    </citation>
    <scope>NUCLEOTIDE SEQUENCE</scope>
    <source>
        <strain evidence="2">F6_8S_P_1B</strain>
    </source>
</reference>
<dbReference type="GO" id="GO:0004519">
    <property type="term" value="F:endonuclease activity"/>
    <property type="evidence" value="ECO:0007669"/>
    <property type="project" value="UniProtKB-KW"/>
</dbReference>
<dbReference type="SUPFAM" id="SSF54060">
    <property type="entry name" value="His-Me finger endonucleases"/>
    <property type="match status" value="1"/>
</dbReference>
<dbReference type="EMBL" id="JAROCF010000002">
    <property type="protein sequence ID" value="MDN4616432.1"/>
    <property type="molecule type" value="Genomic_DNA"/>
</dbReference>
<keyword evidence="3" id="KW-1185">Reference proteome</keyword>
<keyword evidence="2" id="KW-0255">Endonuclease</keyword>
<accession>A0ABT8KHF1</accession>
<evidence type="ECO:0000313" key="3">
    <source>
        <dbReference type="Proteomes" id="UP001174208"/>
    </source>
</evidence>
<proteinExistence type="predicted"/>
<dbReference type="Proteomes" id="UP001174208">
    <property type="component" value="Unassembled WGS sequence"/>
</dbReference>